<comment type="caution">
    <text evidence="1">The sequence shown here is derived from an EMBL/GenBank/DDBJ whole genome shotgun (WGS) entry which is preliminary data.</text>
</comment>
<sequence>MHMAANLEKPAFQAYCTWRAYGEALRELETTRSTKFRRVCGAEYALKTFPPKPAIKASPEQAALDPNELGPSASLIVQTFNLSSSKVPTDTVGPRDSLRVLEAALRALTEAGLCSKAVLQLDEVLVEVWGEGGSEDLVLPILIEGDPLVDAQLILSEELAPPVLPDPILAVLVAWLEEASGPGYASLQNYYVNSRWRGRTEYSNMVYVPKQRLFQLTLHRHLHPAPDF</sequence>
<keyword evidence="2" id="KW-1185">Reference proteome</keyword>
<dbReference type="EMBL" id="CAJNDS010002217">
    <property type="protein sequence ID" value="CAE7378214.1"/>
    <property type="molecule type" value="Genomic_DNA"/>
</dbReference>
<reference evidence="1" key="1">
    <citation type="submission" date="2021-02" db="EMBL/GenBank/DDBJ databases">
        <authorList>
            <person name="Dougan E. K."/>
            <person name="Rhodes N."/>
            <person name="Thang M."/>
            <person name="Chan C."/>
        </authorList>
    </citation>
    <scope>NUCLEOTIDE SEQUENCE</scope>
</reference>
<name>A0A812Q579_9DINO</name>
<dbReference type="AlphaFoldDB" id="A0A812Q579"/>
<dbReference type="OrthoDB" id="445010at2759"/>
<dbReference type="Proteomes" id="UP000604046">
    <property type="component" value="Unassembled WGS sequence"/>
</dbReference>
<proteinExistence type="predicted"/>
<evidence type="ECO:0000313" key="2">
    <source>
        <dbReference type="Proteomes" id="UP000604046"/>
    </source>
</evidence>
<gene>
    <name evidence="1" type="ORF">SNAT2548_LOCUS20653</name>
</gene>
<accession>A0A812Q579</accession>
<organism evidence="1 2">
    <name type="scientific">Symbiodinium natans</name>
    <dbReference type="NCBI Taxonomy" id="878477"/>
    <lineage>
        <taxon>Eukaryota</taxon>
        <taxon>Sar</taxon>
        <taxon>Alveolata</taxon>
        <taxon>Dinophyceae</taxon>
        <taxon>Suessiales</taxon>
        <taxon>Symbiodiniaceae</taxon>
        <taxon>Symbiodinium</taxon>
    </lineage>
</organism>
<protein>
    <submittedName>
        <fullName evidence="1">Uncharacterized protein</fullName>
    </submittedName>
</protein>
<evidence type="ECO:0000313" key="1">
    <source>
        <dbReference type="EMBL" id="CAE7378214.1"/>
    </source>
</evidence>